<evidence type="ECO:0000256" key="8">
    <source>
        <dbReference type="PIRSR" id="PIRSR601820-1"/>
    </source>
</evidence>
<accession>A0A8W8M899</accession>
<evidence type="ECO:0000256" key="5">
    <source>
        <dbReference type="ARBA" id="ARBA00022690"/>
    </source>
</evidence>
<feature type="domain" description="NTR" evidence="11">
    <location>
        <begin position="16"/>
        <end position="133"/>
    </location>
</feature>
<feature type="disulfide bond" evidence="9">
    <location>
        <begin position="133"/>
        <end position="179"/>
    </location>
</feature>
<dbReference type="InterPro" id="IPR008993">
    <property type="entry name" value="TIMP-like_OB-fold"/>
</dbReference>
<dbReference type="GO" id="GO:0005576">
    <property type="term" value="C:extracellular region"/>
    <property type="evidence" value="ECO:0007669"/>
    <property type="project" value="UniProtKB-SubCell"/>
</dbReference>
<dbReference type="InterPro" id="IPR001134">
    <property type="entry name" value="Netrin_domain"/>
</dbReference>
<evidence type="ECO:0000313" key="13">
    <source>
        <dbReference type="Proteomes" id="UP000005408"/>
    </source>
</evidence>
<comment type="subcellular location">
    <subcellularLocation>
        <location evidence="1">Secreted</location>
    </subcellularLocation>
</comment>
<evidence type="ECO:0000256" key="7">
    <source>
        <dbReference type="ARBA" id="ARBA00023215"/>
    </source>
</evidence>
<feature type="chain" id="PRO_5036491921" description="NTR domain-containing protein" evidence="10">
    <location>
        <begin position="19"/>
        <end position="188"/>
    </location>
</feature>
<evidence type="ECO:0000256" key="1">
    <source>
        <dbReference type="ARBA" id="ARBA00004613"/>
    </source>
</evidence>
<evidence type="ECO:0000256" key="3">
    <source>
        <dbReference type="ARBA" id="ARBA00022525"/>
    </source>
</evidence>
<feature type="disulfide bond" evidence="9">
    <location>
        <begin position="19"/>
        <end position="83"/>
    </location>
</feature>
<dbReference type="AlphaFoldDB" id="A0A8W8M899"/>
<dbReference type="EnsemblMetazoa" id="G31748.1">
    <property type="protein sequence ID" value="G31748.1:cds"/>
    <property type="gene ID" value="G31748"/>
</dbReference>
<keyword evidence="3" id="KW-0964">Secreted</keyword>
<keyword evidence="4" id="KW-0483">Metalloprotease inhibitor</keyword>
<protein>
    <recommendedName>
        <fullName evidence="11">NTR domain-containing protein</fullName>
    </recommendedName>
</protein>
<name>A0A8W8M899_MAGGI</name>
<dbReference type="OrthoDB" id="6191879at2759"/>
<keyword evidence="13" id="KW-1185">Reference proteome</keyword>
<proteinExistence type="inferred from homology"/>
<evidence type="ECO:0000256" key="6">
    <source>
        <dbReference type="ARBA" id="ARBA00023157"/>
    </source>
</evidence>
<dbReference type="SUPFAM" id="SSF50242">
    <property type="entry name" value="TIMP-like"/>
    <property type="match status" value="1"/>
</dbReference>
<evidence type="ECO:0000256" key="9">
    <source>
        <dbReference type="PIRSR" id="PIRSR601820-3"/>
    </source>
</evidence>
<dbReference type="InterPro" id="IPR001820">
    <property type="entry name" value="TIMP"/>
</dbReference>
<dbReference type="Pfam" id="PF00965">
    <property type="entry name" value="TIMP"/>
    <property type="match status" value="1"/>
</dbReference>
<dbReference type="PROSITE" id="PS50189">
    <property type="entry name" value="NTR"/>
    <property type="match status" value="1"/>
</dbReference>
<keyword evidence="10" id="KW-0732">Signal</keyword>
<organism evidence="12 13">
    <name type="scientific">Magallana gigas</name>
    <name type="common">Pacific oyster</name>
    <name type="synonym">Crassostrea gigas</name>
    <dbReference type="NCBI Taxonomy" id="29159"/>
    <lineage>
        <taxon>Eukaryota</taxon>
        <taxon>Metazoa</taxon>
        <taxon>Spiralia</taxon>
        <taxon>Lophotrochozoa</taxon>
        <taxon>Mollusca</taxon>
        <taxon>Bivalvia</taxon>
        <taxon>Autobranchia</taxon>
        <taxon>Pteriomorphia</taxon>
        <taxon>Ostreida</taxon>
        <taxon>Ostreoidea</taxon>
        <taxon>Ostreidae</taxon>
        <taxon>Magallana</taxon>
    </lineage>
</organism>
<reference evidence="12" key="1">
    <citation type="submission" date="2022-08" db="UniProtKB">
        <authorList>
            <consortium name="EnsemblMetazoa"/>
        </authorList>
    </citation>
    <scope>IDENTIFICATION</scope>
    <source>
        <strain evidence="12">05x7-T-G4-1.051#20</strain>
    </source>
</reference>
<keyword evidence="8" id="KW-0479">Metal-binding</keyword>
<keyword evidence="5" id="KW-0646">Protease inhibitor</keyword>
<keyword evidence="8" id="KW-0862">Zinc</keyword>
<keyword evidence="6 9" id="KW-1015">Disulfide bond</keyword>
<dbReference type="Gene3D" id="2.40.50.120">
    <property type="match status" value="1"/>
</dbReference>
<feature type="disulfide bond" evidence="9">
    <location>
        <begin position="31"/>
        <end position="131"/>
    </location>
</feature>
<comment type="similarity">
    <text evidence="2">Belongs to the protease inhibitor I35 (TIMP) family.</text>
</comment>
<dbReference type="InterPro" id="IPR027465">
    <property type="entry name" value="TIMP_C"/>
</dbReference>
<evidence type="ECO:0000256" key="4">
    <source>
        <dbReference type="ARBA" id="ARBA00022608"/>
    </source>
</evidence>
<feature type="binding site" evidence="8">
    <location>
        <position position="19"/>
    </location>
    <ligand>
        <name>Zn(2+)</name>
        <dbReference type="ChEBI" id="CHEBI:29105"/>
        <note>ligand shared with metalloproteinase partner</note>
    </ligand>
</feature>
<feature type="signal peptide" evidence="10">
    <location>
        <begin position="1"/>
        <end position="18"/>
    </location>
</feature>
<keyword evidence="7" id="KW-0481">Metalloenzyme inhibitor</keyword>
<evidence type="ECO:0000259" key="11">
    <source>
        <dbReference type="PROSITE" id="PS50189"/>
    </source>
</evidence>
<dbReference type="Gene3D" id="3.90.370.10">
    <property type="entry name" value="Tissue inhibitor of metalloproteinase-1. Chain B, domain 1"/>
    <property type="match status" value="1"/>
</dbReference>
<sequence length="188" mass="21094">MSLFNYALFFVFIATCFACTRFPIVVQVDFCKSDYVFEANITSSKTSADNINYEYGFDVKTVFKGAAKNIPSTLVGDGYFMNCGPEKLRLNTAYVIFAKRGNDGALRFLFYINMRFVKSTDFERMTTKYDCDCKINIVDYSDVSVQSVTTSKPSTSACVTPQGFCSRSGFCQKNSEGVCTWGNHGECY</sequence>
<evidence type="ECO:0000256" key="2">
    <source>
        <dbReference type="ARBA" id="ARBA00011027"/>
    </source>
</evidence>
<evidence type="ECO:0000256" key="10">
    <source>
        <dbReference type="SAM" id="SignalP"/>
    </source>
</evidence>
<dbReference type="GO" id="GO:0008191">
    <property type="term" value="F:metalloendopeptidase inhibitor activity"/>
    <property type="evidence" value="ECO:0007669"/>
    <property type="project" value="InterPro"/>
</dbReference>
<evidence type="ECO:0000313" key="12">
    <source>
        <dbReference type="EnsemblMetazoa" id="G31748.1:cds"/>
    </source>
</evidence>
<dbReference type="Proteomes" id="UP000005408">
    <property type="component" value="Unassembled WGS sequence"/>
</dbReference>
<dbReference type="GO" id="GO:0046872">
    <property type="term" value="F:metal ion binding"/>
    <property type="evidence" value="ECO:0007669"/>
    <property type="project" value="UniProtKB-KW"/>
</dbReference>